<proteinExistence type="predicted"/>
<evidence type="ECO:0000259" key="1">
    <source>
        <dbReference type="Pfam" id="PF07238"/>
    </source>
</evidence>
<evidence type="ECO:0000313" key="2">
    <source>
        <dbReference type="EMBL" id="TBW59516.1"/>
    </source>
</evidence>
<comment type="caution">
    <text evidence="2">The sequence shown here is derived from an EMBL/GenBank/DDBJ whole genome shotgun (WGS) entry which is preliminary data.</text>
</comment>
<dbReference type="Pfam" id="PF07238">
    <property type="entry name" value="PilZ"/>
    <property type="match status" value="1"/>
</dbReference>
<name>A0ABY1ZR79_9GAMM</name>
<sequence length="127" mass="14269">MDHRQGIRLSARLPVTLIDSRGFQYNTHTANLGRSGFFIAMPPGTFAVNQPVELQYLSPDESSKKTRRYCRISHGMVVRVENHGIAVEFDAMTARQRDDVSRLRRWLAEHRRAVSGHSAGAASYEGA</sequence>
<organism evidence="2 3">
    <name type="scientific">Marinobacter halodurans</name>
    <dbReference type="NCBI Taxonomy" id="2528979"/>
    <lineage>
        <taxon>Bacteria</taxon>
        <taxon>Pseudomonadati</taxon>
        <taxon>Pseudomonadota</taxon>
        <taxon>Gammaproteobacteria</taxon>
        <taxon>Pseudomonadales</taxon>
        <taxon>Marinobacteraceae</taxon>
        <taxon>Marinobacter</taxon>
    </lineage>
</organism>
<dbReference type="Gene3D" id="2.40.10.220">
    <property type="entry name" value="predicted glycosyltransferase like domains"/>
    <property type="match status" value="1"/>
</dbReference>
<feature type="domain" description="PilZ" evidence="1">
    <location>
        <begin position="3"/>
        <end position="103"/>
    </location>
</feature>
<evidence type="ECO:0000313" key="3">
    <source>
        <dbReference type="Proteomes" id="UP000313645"/>
    </source>
</evidence>
<dbReference type="InterPro" id="IPR009875">
    <property type="entry name" value="PilZ_domain"/>
</dbReference>
<gene>
    <name evidence="2" type="ORF">EZI54_00750</name>
</gene>
<reference evidence="2 3" key="1">
    <citation type="submission" date="2019-02" db="EMBL/GenBank/DDBJ databases">
        <title>Marinobacter halodurans sp. nov., a marine bacterium isolated from sea tidal flat.</title>
        <authorList>
            <person name="Yoo Y."/>
            <person name="Lee D.W."/>
            <person name="Kim B.S."/>
            <person name="Kim J.-J."/>
        </authorList>
    </citation>
    <scope>NUCLEOTIDE SEQUENCE [LARGE SCALE GENOMIC DNA]</scope>
    <source>
        <strain evidence="2 3">YJ-S3-2</strain>
    </source>
</reference>
<accession>A0ABY1ZR79</accession>
<dbReference type="RefSeq" id="WP_131478036.1">
    <property type="nucleotide sequence ID" value="NZ_SJDL01000001.1"/>
</dbReference>
<keyword evidence="3" id="KW-1185">Reference proteome</keyword>
<dbReference type="EMBL" id="SJDL01000001">
    <property type="protein sequence ID" value="TBW59516.1"/>
    <property type="molecule type" value="Genomic_DNA"/>
</dbReference>
<protein>
    <submittedName>
        <fullName evidence="2">PilZ domain-containing protein</fullName>
    </submittedName>
</protein>
<dbReference type="SUPFAM" id="SSF141371">
    <property type="entry name" value="PilZ domain-like"/>
    <property type="match status" value="1"/>
</dbReference>
<dbReference type="Proteomes" id="UP000313645">
    <property type="component" value="Unassembled WGS sequence"/>
</dbReference>